<evidence type="ECO:0000313" key="4">
    <source>
        <dbReference type="EMBL" id="CDH50564.1"/>
    </source>
</evidence>
<evidence type="ECO:0000256" key="1">
    <source>
        <dbReference type="ARBA" id="ARBA00006091"/>
    </source>
</evidence>
<dbReference type="Pfam" id="PF09631">
    <property type="entry name" value="Sen15"/>
    <property type="match status" value="1"/>
</dbReference>
<dbReference type="Gene3D" id="3.40.1350.10">
    <property type="match status" value="1"/>
</dbReference>
<dbReference type="EMBL" id="CBTN010000007">
    <property type="protein sequence ID" value="CDH50564.1"/>
    <property type="molecule type" value="Genomic_DNA"/>
</dbReference>
<gene>
    <name evidence="4" type="ORF">LCOR_02275.1</name>
</gene>
<dbReference type="Proteomes" id="UP000027586">
    <property type="component" value="Unassembled WGS sequence"/>
</dbReference>
<dbReference type="GO" id="GO:0006388">
    <property type="term" value="P:tRNA splicing, via endonucleolytic cleavage and ligation"/>
    <property type="evidence" value="ECO:0007669"/>
    <property type="project" value="InterPro"/>
</dbReference>
<dbReference type="InterPro" id="IPR018593">
    <property type="entry name" value="tRNA-endonuc_su_Sen15"/>
</dbReference>
<evidence type="ECO:0000313" key="5">
    <source>
        <dbReference type="Proteomes" id="UP000027586"/>
    </source>
</evidence>
<keyword evidence="2" id="KW-0819">tRNA processing</keyword>
<dbReference type="AlphaFoldDB" id="A0A068RKR8"/>
<evidence type="ECO:0000259" key="3">
    <source>
        <dbReference type="Pfam" id="PF09631"/>
    </source>
</evidence>
<proteinExistence type="inferred from homology"/>
<evidence type="ECO:0000256" key="2">
    <source>
        <dbReference type="ARBA" id="ARBA00022694"/>
    </source>
</evidence>
<comment type="similarity">
    <text evidence="1">Belongs to the SEN15 family.</text>
</comment>
<feature type="domain" description="tRNA-splicing endonuclease subunit Sen15" evidence="3">
    <location>
        <begin position="23"/>
        <end position="126"/>
    </location>
</feature>
<comment type="caution">
    <text evidence="4">The sequence shown here is derived from an EMBL/GenBank/DDBJ whole genome shotgun (WGS) entry which is preliminary data.</text>
</comment>
<dbReference type="GO" id="GO:0005634">
    <property type="term" value="C:nucleus"/>
    <property type="evidence" value="ECO:0007669"/>
    <property type="project" value="UniProtKB-ARBA"/>
</dbReference>
<dbReference type="InterPro" id="IPR011856">
    <property type="entry name" value="tRNA_endonuc-like_dom_sf"/>
</dbReference>
<dbReference type="STRING" id="1263082.A0A068RKR8"/>
<dbReference type="PANTHER" id="PTHR28582">
    <property type="entry name" value="TRNA-SPLICING ENDONUCLEASE SUBUNIT SEN15"/>
    <property type="match status" value="1"/>
</dbReference>
<sequence length="142" mass="16059">MFQDTLDQLEKQTNPEQWPLVRHVYMDLMLAKMWDNVQVYPVESLQTSILVGHEPDTPSEQQLVILPILQEKTVSMDRLSSYFKALRAADFANQKGQPLSKLTLAIIAPDSTIVYYHIQPGLVPPTSSSSNVNTDNNNDDDD</sequence>
<dbReference type="VEuPathDB" id="FungiDB:LCOR_02275.1"/>
<dbReference type="SUPFAM" id="SSF53032">
    <property type="entry name" value="tRNA-intron endonuclease catalytic domain-like"/>
    <property type="match status" value="1"/>
</dbReference>
<protein>
    <recommendedName>
        <fullName evidence="3">tRNA-splicing endonuclease subunit Sen15 domain-containing protein</fullName>
    </recommendedName>
</protein>
<dbReference type="PANTHER" id="PTHR28582:SF1">
    <property type="entry name" value="TRNA-SPLICING ENDONUCLEASE SUBUNIT SEN15"/>
    <property type="match status" value="1"/>
</dbReference>
<organism evidence="4 5">
    <name type="scientific">Lichtheimia corymbifera JMRC:FSU:9682</name>
    <dbReference type="NCBI Taxonomy" id="1263082"/>
    <lineage>
        <taxon>Eukaryota</taxon>
        <taxon>Fungi</taxon>
        <taxon>Fungi incertae sedis</taxon>
        <taxon>Mucoromycota</taxon>
        <taxon>Mucoromycotina</taxon>
        <taxon>Mucoromycetes</taxon>
        <taxon>Mucorales</taxon>
        <taxon>Lichtheimiaceae</taxon>
        <taxon>Lichtheimia</taxon>
    </lineage>
</organism>
<keyword evidence="5" id="KW-1185">Reference proteome</keyword>
<accession>A0A068RKR8</accession>
<dbReference type="InterPro" id="IPR036167">
    <property type="entry name" value="tRNA_intron_Endo_cat-like_sf"/>
</dbReference>
<dbReference type="OrthoDB" id="10002170at2759"/>
<name>A0A068RKR8_9FUNG</name>
<reference evidence="4" key="1">
    <citation type="submission" date="2013-08" db="EMBL/GenBank/DDBJ databases">
        <title>Gene expansion shapes genome architecture in the human pathogen Lichtheimia corymbifera: an evolutionary genomics analysis in the ancient terrestrial Mucorales (Mucoromycotina).</title>
        <authorList>
            <person name="Schwartze V.U."/>
            <person name="Winter S."/>
            <person name="Shelest E."/>
            <person name="Marcet-Houben M."/>
            <person name="Horn F."/>
            <person name="Wehner S."/>
            <person name="Hoffmann K."/>
            <person name="Riege K."/>
            <person name="Sammeth M."/>
            <person name="Nowrousian M."/>
            <person name="Valiante V."/>
            <person name="Linde J."/>
            <person name="Jacobsen I.D."/>
            <person name="Marz M."/>
            <person name="Brakhage A.A."/>
            <person name="Gabaldon T."/>
            <person name="Bocker S."/>
            <person name="Voigt K."/>
        </authorList>
    </citation>
    <scope>NUCLEOTIDE SEQUENCE [LARGE SCALE GENOMIC DNA]</scope>
    <source>
        <strain evidence="4">FSU 9682</strain>
    </source>
</reference>
<dbReference type="GO" id="GO:0003676">
    <property type="term" value="F:nucleic acid binding"/>
    <property type="evidence" value="ECO:0007669"/>
    <property type="project" value="InterPro"/>
</dbReference>